<comment type="function">
    <text evidence="2 10">Catalyzes the formation of the alpha-1,6-glucosidic linkages in glycogen by scission of a 1,4-alpha-linked oligosaccharide from growing alpha-1,4-glucan chains and the subsequent attachment of the oligosaccharide to the alpha-1,6 position.</text>
</comment>
<dbReference type="FunFam" id="3.20.20.80:FF:000003">
    <property type="entry name" value="1,4-alpha-glucan branching enzyme GlgB"/>
    <property type="match status" value="1"/>
</dbReference>
<dbReference type="NCBIfam" id="TIGR01515">
    <property type="entry name" value="branching_enzym"/>
    <property type="match status" value="1"/>
</dbReference>
<dbReference type="InterPro" id="IPR017853">
    <property type="entry name" value="GH"/>
</dbReference>
<name>A0A8J6NCY6_9BACT</name>
<dbReference type="InterPro" id="IPR013780">
    <property type="entry name" value="Glyco_hydro_b"/>
</dbReference>
<dbReference type="InterPro" id="IPR014756">
    <property type="entry name" value="Ig_E-set"/>
</dbReference>
<evidence type="ECO:0000256" key="2">
    <source>
        <dbReference type="ARBA" id="ARBA00002953"/>
    </source>
</evidence>
<dbReference type="Gene3D" id="3.20.20.80">
    <property type="entry name" value="Glycosidases"/>
    <property type="match status" value="1"/>
</dbReference>
<dbReference type="FunFam" id="2.60.40.10:FF:000169">
    <property type="entry name" value="1,4-alpha-glucan branching enzyme GlgB"/>
    <property type="match status" value="1"/>
</dbReference>
<dbReference type="Pfam" id="PF22019">
    <property type="entry name" value="GlgB_N"/>
    <property type="match status" value="1"/>
</dbReference>
<dbReference type="InterPro" id="IPR044143">
    <property type="entry name" value="GlgB_N_E_set_prok"/>
</dbReference>
<keyword evidence="5 10" id="KW-0321">Glycogen metabolism</keyword>
<evidence type="ECO:0000313" key="13">
    <source>
        <dbReference type="EMBL" id="MBC8316982.1"/>
    </source>
</evidence>
<dbReference type="NCBIfam" id="NF008967">
    <property type="entry name" value="PRK12313.1"/>
    <property type="match status" value="1"/>
</dbReference>
<dbReference type="PIRSF" id="PIRSF000463">
    <property type="entry name" value="GlgB"/>
    <property type="match status" value="1"/>
</dbReference>
<proteinExistence type="inferred from homology"/>
<dbReference type="Gene3D" id="2.60.40.1180">
    <property type="entry name" value="Golgi alpha-mannosidase II"/>
    <property type="match status" value="1"/>
</dbReference>
<dbReference type="SMART" id="SM00642">
    <property type="entry name" value="Aamy"/>
    <property type="match status" value="1"/>
</dbReference>
<dbReference type="InterPro" id="IPR004193">
    <property type="entry name" value="Glyco_hydro_13_N"/>
</dbReference>
<dbReference type="EC" id="2.4.1.18" evidence="10"/>
<evidence type="ECO:0000256" key="10">
    <source>
        <dbReference type="HAMAP-Rule" id="MF_00685"/>
    </source>
</evidence>
<dbReference type="Pfam" id="PF02806">
    <property type="entry name" value="Alpha-amylase_C"/>
    <property type="match status" value="1"/>
</dbReference>
<dbReference type="InterPro" id="IPR037439">
    <property type="entry name" value="Branching_enzy"/>
</dbReference>
<dbReference type="GO" id="GO:0005829">
    <property type="term" value="C:cytosol"/>
    <property type="evidence" value="ECO:0007669"/>
    <property type="project" value="TreeGrafter"/>
</dbReference>
<dbReference type="NCBIfam" id="NF003811">
    <property type="entry name" value="PRK05402.1"/>
    <property type="match status" value="1"/>
</dbReference>
<evidence type="ECO:0000256" key="1">
    <source>
        <dbReference type="ARBA" id="ARBA00000826"/>
    </source>
</evidence>
<dbReference type="InterPro" id="IPR013783">
    <property type="entry name" value="Ig-like_fold"/>
</dbReference>
<keyword evidence="6 10" id="KW-0328">Glycosyltransferase</keyword>
<dbReference type="GO" id="GO:0005978">
    <property type="term" value="P:glycogen biosynthetic process"/>
    <property type="evidence" value="ECO:0007669"/>
    <property type="project" value="UniProtKB-UniRule"/>
</dbReference>
<dbReference type="SUPFAM" id="SSF51445">
    <property type="entry name" value="(Trans)glycosidases"/>
    <property type="match status" value="1"/>
</dbReference>
<dbReference type="CDD" id="cd11322">
    <property type="entry name" value="AmyAc_Glg_BE"/>
    <property type="match status" value="1"/>
</dbReference>
<dbReference type="Proteomes" id="UP000614424">
    <property type="component" value="Unassembled WGS sequence"/>
</dbReference>
<evidence type="ECO:0000256" key="9">
    <source>
        <dbReference type="ARBA" id="ARBA00023277"/>
    </source>
</evidence>
<comment type="catalytic activity">
    <reaction evidence="1 10">
        <text>Transfers a segment of a (1-&gt;4)-alpha-D-glucan chain to a primary hydroxy group in a similar glucan chain.</text>
        <dbReference type="EC" id="2.4.1.18"/>
    </reaction>
</comment>
<dbReference type="Pfam" id="PF00128">
    <property type="entry name" value="Alpha-amylase"/>
    <property type="match status" value="1"/>
</dbReference>
<comment type="subunit">
    <text evidence="10">Monomer.</text>
</comment>
<dbReference type="Gene3D" id="2.60.40.10">
    <property type="entry name" value="Immunoglobulins"/>
    <property type="match status" value="2"/>
</dbReference>
<dbReference type="FunFam" id="2.60.40.1180:FF:000002">
    <property type="entry name" value="1,4-alpha-glucan branching enzyme GlgB"/>
    <property type="match status" value="1"/>
</dbReference>
<feature type="domain" description="Glycosyl hydrolase family 13 catalytic" evidence="12">
    <location>
        <begin position="251"/>
        <end position="600"/>
    </location>
</feature>
<evidence type="ECO:0000256" key="11">
    <source>
        <dbReference type="PIRSR" id="PIRSR000463-1"/>
    </source>
</evidence>
<evidence type="ECO:0000313" key="14">
    <source>
        <dbReference type="Proteomes" id="UP000614424"/>
    </source>
</evidence>
<dbReference type="InterPro" id="IPR006407">
    <property type="entry name" value="GlgB"/>
</dbReference>
<dbReference type="InterPro" id="IPR006047">
    <property type="entry name" value="GH13_cat_dom"/>
</dbReference>
<dbReference type="GO" id="GO:0004553">
    <property type="term" value="F:hydrolase activity, hydrolyzing O-glycosyl compounds"/>
    <property type="evidence" value="ECO:0007669"/>
    <property type="project" value="InterPro"/>
</dbReference>
<dbReference type="GO" id="GO:0003844">
    <property type="term" value="F:1,4-alpha-glucan branching enzyme activity"/>
    <property type="evidence" value="ECO:0007669"/>
    <property type="project" value="UniProtKB-UniRule"/>
</dbReference>
<dbReference type="InterPro" id="IPR006048">
    <property type="entry name" value="A-amylase/branching_C"/>
</dbReference>
<feature type="active site" description="Nucleophile" evidence="10 11">
    <location>
        <position position="410"/>
    </location>
</feature>
<dbReference type="AlphaFoldDB" id="A0A8J6NCY6"/>
<dbReference type="CDD" id="cd02855">
    <property type="entry name" value="E_set_GBE_prok_N"/>
    <property type="match status" value="1"/>
</dbReference>
<protein>
    <recommendedName>
        <fullName evidence="10">1,4-alpha-glucan branching enzyme GlgB</fullName>
        <ecNumber evidence="10">2.4.1.18</ecNumber>
    </recommendedName>
    <alternativeName>
        <fullName evidence="10">1,4-alpha-D-glucan:1,4-alpha-D-glucan 6-glucosyl-transferase</fullName>
    </alternativeName>
    <alternativeName>
        <fullName evidence="10">Alpha-(1-&gt;4)-glucan branching enzyme</fullName>
    </alternativeName>
    <alternativeName>
        <fullName evidence="10">Glycogen branching enzyme</fullName>
        <shortName evidence="10">BE</shortName>
    </alternativeName>
</protein>
<dbReference type="UniPathway" id="UPA00164"/>
<sequence length="731" mass="84718">MTFDVAHELDRIIASDHHDPFSVLGLHPLEHDPTSAIIRTFLPLAKSVKLVYGDQKRDMYKMREEGLFEAVIPDYTVPFTYSFEVVCWDDQIRSFVDPYSFLPQLTDYDIHLYSSGTHYEIYTKLGSHQMEIDGVQGTIFRVWAPSARRVSVIGDFNYWDGRVHQMRVIGSSGIWELFIPGISQGEIYKYEIRTSQHNITEKADPFQFHSEIRPKTASVVWGLDGYEWNDSAWLKKRKKSNIYEQPCSIYEVHMGSWQRDPSDPSRFLSFRELAGTLIPYVKKMGFTHIELMPIMEHPFDESWGYQTTGYYAVTSRFGTPQDFMYFIDCCHQNDIGVILDWVPSHFPSDGHSLSKFDGTSLYEHEDPRQGSHPEWKTLIFNYSRKEIANFLLANALFWLDVFHIDGIRVDAVASMLYLDYGRKDDNWIPNRYGGKENLEAIEFIKHMNAIVYERFPDVAIMAEESTSFYGVSKPTDAGGLGFGFKWNMGWMNDMLDYFSRDPLYRKFHHNNLTFSLLYAFSENFVLPLSHDEVVHGKKSLLAKMPGDIWQQFANLRLLLFFLWTHPGKKLLFMGGEFGQISEWYCKVSLDWHLAGENTLHQKLQTFVEHLNAVYKENPALWEVDFSFNGFKWLDCKDVDNSIVAFARIAKDPSDHVICLLNMTPQIQHNYKLGVLEKRTYKEIFTTDDSNFGGSNVHNAELKEAYDEQYSEAPYHVTVSVPPLGGIILKPV</sequence>
<evidence type="ECO:0000256" key="7">
    <source>
        <dbReference type="ARBA" id="ARBA00022679"/>
    </source>
</evidence>
<comment type="caution">
    <text evidence="13">The sequence shown here is derived from an EMBL/GenBank/DDBJ whole genome shotgun (WGS) entry which is preliminary data.</text>
</comment>
<evidence type="ECO:0000256" key="3">
    <source>
        <dbReference type="ARBA" id="ARBA00004964"/>
    </source>
</evidence>
<comment type="pathway">
    <text evidence="3 10">Glycan biosynthesis; glycogen biosynthesis.</text>
</comment>
<evidence type="ECO:0000256" key="6">
    <source>
        <dbReference type="ARBA" id="ARBA00022676"/>
    </source>
</evidence>
<dbReference type="PANTHER" id="PTHR43651">
    <property type="entry name" value="1,4-ALPHA-GLUCAN-BRANCHING ENZYME"/>
    <property type="match status" value="1"/>
</dbReference>
<evidence type="ECO:0000256" key="4">
    <source>
        <dbReference type="ARBA" id="ARBA00009000"/>
    </source>
</evidence>
<dbReference type="EMBL" id="JACNJZ010000064">
    <property type="protein sequence ID" value="MBC8316982.1"/>
    <property type="molecule type" value="Genomic_DNA"/>
</dbReference>
<dbReference type="InterPro" id="IPR054169">
    <property type="entry name" value="GlgB_N"/>
</dbReference>
<dbReference type="GO" id="GO:0043169">
    <property type="term" value="F:cation binding"/>
    <property type="evidence" value="ECO:0007669"/>
    <property type="project" value="InterPro"/>
</dbReference>
<gene>
    <name evidence="10 13" type="primary">glgB</name>
    <name evidence="13" type="ORF">H8E41_03690</name>
</gene>
<keyword evidence="7 10" id="KW-0808">Transferase</keyword>
<dbReference type="Pfam" id="PF02922">
    <property type="entry name" value="CBM_48"/>
    <property type="match status" value="1"/>
</dbReference>
<dbReference type="HAMAP" id="MF_00685">
    <property type="entry name" value="GlgB"/>
    <property type="match status" value="1"/>
</dbReference>
<keyword evidence="9 10" id="KW-0119">Carbohydrate metabolism</keyword>
<organism evidence="13 14">
    <name type="scientific">Candidatus Desulfobia pelagia</name>
    <dbReference type="NCBI Taxonomy" id="2841692"/>
    <lineage>
        <taxon>Bacteria</taxon>
        <taxon>Pseudomonadati</taxon>
        <taxon>Thermodesulfobacteriota</taxon>
        <taxon>Desulfobulbia</taxon>
        <taxon>Desulfobulbales</taxon>
        <taxon>Desulfobulbaceae</taxon>
        <taxon>Candidatus Desulfobia</taxon>
    </lineage>
</organism>
<evidence type="ECO:0000256" key="5">
    <source>
        <dbReference type="ARBA" id="ARBA00022600"/>
    </source>
</evidence>
<evidence type="ECO:0000256" key="8">
    <source>
        <dbReference type="ARBA" id="ARBA00023056"/>
    </source>
</evidence>
<dbReference type="SUPFAM" id="SSF51011">
    <property type="entry name" value="Glycosyl hydrolase domain"/>
    <property type="match status" value="1"/>
</dbReference>
<feature type="active site" description="Proton donor" evidence="10 11">
    <location>
        <position position="463"/>
    </location>
</feature>
<keyword evidence="8 10" id="KW-0320">Glycogen biosynthesis</keyword>
<accession>A0A8J6NCY6</accession>
<reference evidence="13 14" key="1">
    <citation type="submission" date="2020-08" db="EMBL/GenBank/DDBJ databases">
        <title>Bridging the membrane lipid divide: bacteria of the FCB group superphylum have the potential to synthesize archaeal ether lipids.</title>
        <authorList>
            <person name="Villanueva L."/>
            <person name="Von Meijenfeldt F.A.B."/>
            <person name="Westbye A.B."/>
            <person name="Yadav S."/>
            <person name="Hopmans E.C."/>
            <person name="Dutilh B.E."/>
            <person name="Sinninghe Damste J.S."/>
        </authorList>
    </citation>
    <scope>NUCLEOTIDE SEQUENCE [LARGE SCALE GENOMIC DNA]</scope>
    <source>
        <strain evidence="13">NIOZ-UU47</strain>
    </source>
</reference>
<dbReference type="SUPFAM" id="SSF81296">
    <property type="entry name" value="E set domains"/>
    <property type="match status" value="2"/>
</dbReference>
<evidence type="ECO:0000259" key="12">
    <source>
        <dbReference type="SMART" id="SM00642"/>
    </source>
</evidence>
<dbReference type="PANTHER" id="PTHR43651:SF3">
    <property type="entry name" value="1,4-ALPHA-GLUCAN-BRANCHING ENZYME"/>
    <property type="match status" value="1"/>
</dbReference>
<comment type="similarity">
    <text evidence="4 10">Belongs to the glycosyl hydrolase 13 family. GlgB subfamily.</text>
</comment>